<dbReference type="InterPro" id="IPR036388">
    <property type="entry name" value="WH-like_DNA-bd_sf"/>
</dbReference>
<evidence type="ECO:0000256" key="4">
    <source>
        <dbReference type="ARBA" id="ARBA00023125"/>
    </source>
</evidence>
<dbReference type="InterPro" id="IPR051677">
    <property type="entry name" value="AfsR-DnrI-RedD_regulator"/>
</dbReference>
<keyword evidence="3" id="KW-0805">Transcription regulation</keyword>
<evidence type="ECO:0000313" key="9">
    <source>
        <dbReference type="Proteomes" id="UP000007842"/>
    </source>
</evidence>
<name>G8X278_STREN</name>
<organism evidence="8 9">
    <name type="scientific">Streptantibioticus cattleyicolor (strain ATCC 35852 / DSM 46488 / JCM 4925 / NBRC 14057 / NRRL 8057)</name>
    <name type="common">Streptomyces cattleya</name>
    <dbReference type="NCBI Taxonomy" id="1003195"/>
    <lineage>
        <taxon>Bacteria</taxon>
        <taxon>Bacillati</taxon>
        <taxon>Actinomycetota</taxon>
        <taxon>Actinomycetes</taxon>
        <taxon>Kitasatosporales</taxon>
        <taxon>Streptomycetaceae</taxon>
        <taxon>Streptantibioticus</taxon>
    </lineage>
</organism>
<dbReference type="SMART" id="SM01043">
    <property type="entry name" value="BTAD"/>
    <property type="match status" value="1"/>
</dbReference>
<evidence type="ECO:0000256" key="1">
    <source>
        <dbReference type="ARBA" id="ARBA00005820"/>
    </source>
</evidence>
<keyword evidence="5" id="KW-0804">Transcription</keyword>
<dbReference type="AlphaFoldDB" id="G8X278"/>
<dbReference type="GO" id="GO:0003677">
    <property type="term" value="F:DNA binding"/>
    <property type="evidence" value="ECO:0007669"/>
    <property type="project" value="UniProtKB-UniRule"/>
</dbReference>
<evidence type="ECO:0000256" key="6">
    <source>
        <dbReference type="PROSITE-ProRule" id="PRU01091"/>
    </source>
</evidence>
<dbReference type="GO" id="GO:0000160">
    <property type="term" value="P:phosphorelay signal transduction system"/>
    <property type="evidence" value="ECO:0007669"/>
    <property type="project" value="UniProtKB-KW"/>
</dbReference>
<dbReference type="PANTHER" id="PTHR35807">
    <property type="entry name" value="TRANSCRIPTIONAL REGULATOR REDD-RELATED"/>
    <property type="match status" value="1"/>
</dbReference>
<gene>
    <name evidence="8" type="ordered locus">SCATT_21420</name>
</gene>
<comment type="similarity">
    <text evidence="1">Belongs to the AfsR/DnrI/RedD regulatory family.</text>
</comment>
<evidence type="ECO:0000313" key="8">
    <source>
        <dbReference type="EMBL" id="AEW94513.1"/>
    </source>
</evidence>
<dbReference type="InterPro" id="IPR027417">
    <property type="entry name" value="P-loop_NTPase"/>
</dbReference>
<evidence type="ECO:0000256" key="3">
    <source>
        <dbReference type="ARBA" id="ARBA00023015"/>
    </source>
</evidence>
<dbReference type="PATRIC" id="fig|1003195.29.peg.2149"/>
<dbReference type="Proteomes" id="UP000007842">
    <property type="component" value="Chromosome"/>
</dbReference>
<dbReference type="InterPro" id="IPR016032">
    <property type="entry name" value="Sig_transdc_resp-reg_C-effctor"/>
</dbReference>
<dbReference type="CDD" id="cd00383">
    <property type="entry name" value="trans_reg_C"/>
    <property type="match status" value="1"/>
</dbReference>
<dbReference type="SUPFAM" id="SSF48452">
    <property type="entry name" value="TPR-like"/>
    <property type="match status" value="1"/>
</dbReference>
<protein>
    <submittedName>
        <fullName evidence="8">Transcriptional regulator, SARP family</fullName>
    </submittedName>
</protein>
<evidence type="ECO:0000259" key="7">
    <source>
        <dbReference type="PROSITE" id="PS51755"/>
    </source>
</evidence>
<dbReference type="Pfam" id="PF00486">
    <property type="entry name" value="Trans_reg_C"/>
    <property type="match status" value="1"/>
</dbReference>
<evidence type="ECO:0000256" key="5">
    <source>
        <dbReference type="ARBA" id="ARBA00023163"/>
    </source>
</evidence>
<evidence type="ECO:0000256" key="2">
    <source>
        <dbReference type="ARBA" id="ARBA00023012"/>
    </source>
</evidence>
<sequence>MYFGLLGPLDIRHAGRAITLAAGRQRTVLALMLLQANQEVTVESLIKRVWDGEPPSGARNTVQAYVARLRRALRESTGADTLIRTSPGGYVLTVPDDAVDLNRFRALASAGERRAACGELAQAVRDFTAALDLWRGAALQDVPCEVLQRDEAPALEDERLRVTERLCDIELVLGEPAAALARLRAVTAERPLRERPWCQLITALYRCGRRAEALTAYHAVARLLYAELGVEPGPDLREAHACLLADVDIAWPPNRGGRPPALTALPAGPCAPGTYWAAPRQLPATCAELTGRDELVDRATQLLSGQPHPGGVPVVVLTGAPGTGKTALAVHAAHRLAPRFPDGQLFLTLAGACGTPRDPGDLLADALHGTGAGFDAVPPTTAARSAMLRAALAGRRVLLVLDDATDAAQVMPLLPGDPGCAVVVTARTELPELTAFHGAHRLALDPLGPAAAAELLARIAGRETVAAEPEAAAEVAELCGHLPLTLCVAAADLAARRFTSLGAYAAELRAGEGATLLASGTVRAAFDRAYRQLAPPARRLFRLLGTAPLPETDTRAAAVLAGLPHQQAGHQVRQLTAAHLAVEHAPGRLRLPGLLRPYAAGRALAEEDPAELHAARLRLLCWYAARTATAVRSCLPAPAPARDRRLEPFTGPQQARAWLESEAGNLVALARAAHAGRSG</sequence>
<keyword evidence="9" id="KW-1185">Reference proteome</keyword>
<dbReference type="CDD" id="cd15831">
    <property type="entry name" value="BTAD"/>
    <property type="match status" value="1"/>
</dbReference>
<dbReference type="EMBL" id="CP003219">
    <property type="protein sequence ID" value="AEW94513.1"/>
    <property type="molecule type" value="Genomic_DNA"/>
</dbReference>
<dbReference type="Gene3D" id="3.40.50.300">
    <property type="entry name" value="P-loop containing nucleotide triphosphate hydrolases"/>
    <property type="match status" value="1"/>
</dbReference>
<dbReference type="SMART" id="SM00862">
    <property type="entry name" value="Trans_reg_C"/>
    <property type="match status" value="1"/>
</dbReference>
<accession>G8X278</accession>
<dbReference type="HOGENOM" id="CLU_004665_6_0_11"/>
<dbReference type="GO" id="GO:0043531">
    <property type="term" value="F:ADP binding"/>
    <property type="evidence" value="ECO:0007669"/>
    <property type="project" value="InterPro"/>
</dbReference>
<dbReference type="PRINTS" id="PR00364">
    <property type="entry name" value="DISEASERSIST"/>
</dbReference>
<reference evidence="9" key="1">
    <citation type="submission" date="2011-12" db="EMBL/GenBank/DDBJ databases">
        <title>Complete genome sequence of Streptomyces cattleya strain DSM 46488.</title>
        <authorList>
            <person name="Ou H.-Y."/>
            <person name="Li P."/>
            <person name="Zhao C."/>
            <person name="O'Hagan D."/>
            <person name="Deng Z."/>
        </authorList>
    </citation>
    <scope>NUCLEOTIDE SEQUENCE [LARGE SCALE GENOMIC DNA]</scope>
    <source>
        <strain evidence="9">ATCC 35852 / DSM 46488 / JCM 4925 / NBRC 14057 / NRRL 8057</strain>
    </source>
</reference>
<keyword evidence="2" id="KW-0902">Two-component regulatory system</keyword>
<dbReference type="SMART" id="SM00382">
    <property type="entry name" value="AAA"/>
    <property type="match status" value="1"/>
</dbReference>
<feature type="domain" description="OmpR/PhoB-type" evidence="7">
    <location>
        <begin position="1"/>
        <end position="94"/>
    </location>
</feature>
<dbReference type="Gene3D" id="1.25.40.10">
    <property type="entry name" value="Tetratricopeptide repeat domain"/>
    <property type="match status" value="1"/>
</dbReference>
<feature type="DNA-binding region" description="OmpR/PhoB-type" evidence="6">
    <location>
        <begin position="1"/>
        <end position="94"/>
    </location>
</feature>
<dbReference type="Pfam" id="PF03704">
    <property type="entry name" value="BTAD"/>
    <property type="match status" value="1"/>
</dbReference>
<dbReference type="SUPFAM" id="SSF52540">
    <property type="entry name" value="P-loop containing nucleoside triphosphate hydrolases"/>
    <property type="match status" value="1"/>
</dbReference>
<dbReference type="InterPro" id="IPR005158">
    <property type="entry name" value="BTAD"/>
</dbReference>
<dbReference type="KEGG" id="scy:SCATT_21420"/>
<dbReference type="InterPro" id="IPR011990">
    <property type="entry name" value="TPR-like_helical_dom_sf"/>
</dbReference>
<dbReference type="GO" id="GO:0006355">
    <property type="term" value="P:regulation of DNA-templated transcription"/>
    <property type="evidence" value="ECO:0007669"/>
    <property type="project" value="InterPro"/>
</dbReference>
<dbReference type="InterPro" id="IPR002182">
    <property type="entry name" value="NB-ARC"/>
</dbReference>
<dbReference type="InterPro" id="IPR001867">
    <property type="entry name" value="OmpR/PhoB-type_DNA-bd"/>
</dbReference>
<dbReference type="Pfam" id="PF00931">
    <property type="entry name" value="NB-ARC"/>
    <property type="match status" value="1"/>
</dbReference>
<proteinExistence type="inferred from homology"/>
<dbReference type="PROSITE" id="PS51755">
    <property type="entry name" value="OMPR_PHOB"/>
    <property type="match status" value="1"/>
</dbReference>
<dbReference type="STRING" id="1003195.SCATT_21420"/>
<dbReference type="eggNOG" id="COG3629">
    <property type="taxonomic scope" value="Bacteria"/>
</dbReference>
<keyword evidence="4 6" id="KW-0238">DNA-binding</keyword>
<dbReference type="SUPFAM" id="SSF46894">
    <property type="entry name" value="C-terminal effector domain of the bipartite response regulators"/>
    <property type="match status" value="1"/>
</dbReference>
<dbReference type="InterPro" id="IPR003593">
    <property type="entry name" value="AAA+_ATPase"/>
</dbReference>
<dbReference type="Gene3D" id="1.10.10.10">
    <property type="entry name" value="Winged helix-like DNA-binding domain superfamily/Winged helix DNA-binding domain"/>
    <property type="match status" value="1"/>
</dbReference>
<dbReference type="PANTHER" id="PTHR35807:SF1">
    <property type="entry name" value="TRANSCRIPTIONAL REGULATOR REDD"/>
    <property type="match status" value="1"/>
</dbReference>